<dbReference type="SMART" id="SM00387">
    <property type="entry name" value="HATPase_c"/>
    <property type="match status" value="1"/>
</dbReference>
<feature type="domain" description="HPt" evidence="9">
    <location>
        <begin position="327"/>
        <end position="412"/>
    </location>
</feature>
<dbReference type="Proteomes" id="UP000502894">
    <property type="component" value="Chromosome"/>
</dbReference>
<dbReference type="InterPro" id="IPR011006">
    <property type="entry name" value="CheY-like_superfamily"/>
</dbReference>
<dbReference type="CDD" id="cd16922">
    <property type="entry name" value="HATPase_EvgS-ArcB-TorS-like"/>
    <property type="match status" value="1"/>
</dbReference>
<dbReference type="InterPro" id="IPR005467">
    <property type="entry name" value="His_kinase_dom"/>
</dbReference>
<dbReference type="CDD" id="cd17546">
    <property type="entry name" value="REC_hyHK_CKI1_RcsC-like"/>
    <property type="match status" value="1"/>
</dbReference>
<evidence type="ECO:0000256" key="5">
    <source>
        <dbReference type="PROSITE-ProRule" id="PRU00110"/>
    </source>
</evidence>
<evidence type="ECO:0000313" key="11">
    <source>
        <dbReference type="Proteomes" id="UP000502894"/>
    </source>
</evidence>
<evidence type="ECO:0000256" key="2">
    <source>
        <dbReference type="ARBA" id="ARBA00012438"/>
    </source>
</evidence>
<evidence type="ECO:0000259" key="8">
    <source>
        <dbReference type="PROSITE" id="PS50110"/>
    </source>
</evidence>
<evidence type="ECO:0000259" key="7">
    <source>
        <dbReference type="PROSITE" id="PS50109"/>
    </source>
</evidence>
<organism evidence="10 11">
    <name type="scientific">Legionella antarctica</name>
    <dbReference type="NCBI Taxonomy" id="2708020"/>
    <lineage>
        <taxon>Bacteria</taxon>
        <taxon>Pseudomonadati</taxon>
        <taxon>Pseudomonadota</taxon>
        <taxon>Gammaproteobacteria</taxon>
        <taxon>Legionellales</taxon>
        <taxon>Legionellaceae</taxon>
        <taxon>Legionella</taxon>
    </lineage>
</organism>
<dbReference type="EMBL" id="AP022839">
    <property type="protein sequence ID" value="BCA96062.1"/>
    <property type="molecule type" value="Genomic_DNA"/>
</dbReference>
<dbReference type="GO" id="GO:0000155">
    <property type="term" value="F:phosphorelay sensor kinase activity"/>
    <property type="evidence" value="ECO:0007669"/>
    <property type="project" value="UniProtKB-ARBA"/>
</dbReference>
<accession>A0A6F8T7Q4</accession>
<dbReference type="Gene3D" id="3.30.565.10">
    <property type="entry name" value="Histidine kinase-like ATPase, C-terminal domain"/>
    <property type="match status" value="1"/>
</dbReference>
<reference evidence="10" key="1">
    <citation type="journal article" date="2020" name="Microbiol. Resour. Announc.">
        <title>Complete Genome Sequence of Novel Psychrotolerant Legionella Strain TUM19329, Isolated from Antarctic Lake Sediment.</title>
        <authorList>
            <person name="Shimada S."/>
            <person name="Nakai R."/>
            <person name="Aoki K."/>
            <person name="Shimoeda N."/>
            <person name="Ohno G."/>
            <person name="Miyazaki Y."/>
            <person name="Kudoh S."/>
            <person name="Imura S."/>
            <person name="Watanabe K."/>
            <person name="Ishii Y."/>
            <person name="Tateda K."/>
        </authorList>
    </citation>
    <scope>NUCLEOTIDE SEQUENCE [LARGE SCALE GENOMIC DNA]</scope>
    <source>
        <strain evidence="10">TUM19329</strain>
    </source>
</reference>
<keyword evidence="3 6" id="KW-0597">Phosphoprotein</keyword>
<comment type="catalytic activity">
    <reaction evidence="1">
        <text>ATP + protein L-histidine = ADP + protein N-phospho-L-histidine.</text>
        <dbReference type="EC" id="2.7.13.3"/>
    </reaction>
</comment>
<evidence type="ECO:0000256" key="1">
    <source>
        <dbReference type="ARBA" id="ARBA00000085"/>
    </source>
</evidence>
<evidence type="ECO:0000256" key="4">
    <source>
        <dbReference type="ARBA" id="ARBA00023012"/>
    </source>
</evidence>
<dbReference type="Pfam" id="PF01627">
    <property type="entry name" value="Hpt"/>
    <property type="match status" value="1"/>
</dbReference>
<dbReference type="PANTHER" id="PTHR43719:SF28">
    <property type="entry name" value="PEROXIDE STRESS-ACTIVATED HISTIDINE KINASE MAK1-RELATED"/>
    <property type="match status" value="1"/>
</dbReference>
<dbReference type="SMART" id="SM00448">
    <property type="entry name" value="REC"/>
    <property type="match status" value="1"/>
</dbReference>
<dbReference type="Pfam" id="PF02518">
    <property type="entry name" value="HATPase_c"/>
    <property type="match status" value="1"/>
</dbReference>
<proteinExistence type="predicted"/>
<protein>
    <recommendedName>
        <fullName evidence="2">histidine kinase</fullName>
        <ecNumber evidence="2">2.7.13.3</ecNumber>
    </recommendedName>
</protein>
<feature type="modified residue" description="4-aspartylphosphate" evidence="6">
    <location>
        <position position="206"/>
    </location>
</feature>
<dbReference type="SUPFAM" id="SSF47226">
    <property type="entry name" value="Histidine-containing phosphotransfer domain, HPT domain"/>
    <property type="match status" value="1"/>
</dbReference>
<dbReference type="AlphaFoldDB" id="A0A6F8T7Q4"/>
<evidence type="ECO:0000259" key="9">
    <source>
        <dbReference type="PROSITE" id="PS50894"/>
    </source>
</evidence>
<dbReference type="PROSITE" id="PS50109">
    <property type="entry name" value="HIS_KIN"/>
    <property type="match status" value="1"/>
</dbReference>
<feature type="domain" description="Response regulatory" evidence="8">
    <location>
        <begin position="157"/>
        <end position="276"/>
    </location>
</feature>
<dbReference type="EC" id="2.7.13.3" evidence="2"/>
<sequence>MTVSIDSKVPRYIISDRKKIQRVLLNLLGNSIKFTQKGYIAININCISDEGNQAHLQFSVADTGIGITKELQGKVFDRFFRVSPSYKGIYNGYGLGLSIAQSYVHLLGGNITLTSEEGRGTTFFFDIICKRATDDDITRDKKNVLSFQAKDREKIPHLLLIEDNLMALKVLETLVIKLGYTFKSATTGEEGLALAQSDAFDLIITDIGLPGMSGNDLAIKIRQWENDNNRMAQPIIGLTGHAKAVAYDECIASGMNDVFTKSGSSKLIEQLVNQYVLNTPLGVQKEKTKKKTEGLGLDLPNTEQELFELDDFPVFDIKYAMNQISDLSTLLVILKESISDVVQKDIQKMTLAYAQGDWEKIETIAHKIKSGAVYIGTRRLFYACQYLERYFKAGHRVMFTVDPIVKTAIRLI</sequence>
<keyword evidence="11" id="KW-1185">Reference proteome</keyword>
<dbReference type="InterPro" id="IPR001789">
    <property type="entry name" value="Sig_transdc_resp-reg_receiver"/>
</dbReference>
<gene>
    <name evidence="10" type="ORF">TUM19329_24230</name>
</gene>
<dbReference type="PROSITE" id="PS50110">
    <property type="entry name" value="RESPONSE_REGULATORY"/>
    <property type="match status" value="1"/>
</dbReference>
<dbReference type="InterPro" id="IPR036890">
    <property type="entry name" value="HATPase_C_sf"/>
</dbReference>
<dbReference type="Gene3D" id="3.40.50.2300">
    <property type="match status" value="1"/>
</dbReference>
<name>A0A6F8T7Q4_9GAMM</name>
<evidence type="ECO:0000256" key="3">
    <source>
        <dbReference type="ARBA" id="ARBA00022553"/>
    </source>
</evidence>
<dbReference type="InterPro" id="IPR008207">
    <property type="entry name" value="Sig_transdc_His_kin_Hpt_dom"/>
</dbReference>
<dbReference type="InterPro" id="IPR003594">
    <property type="entry name" value="HATPase_dom"/>
</dbReference>
<keyword evidence="4" id="KW-0902">Two-component regulatory system</keyword>
<evidence type="ECO:0000256" key="6">
    <source>
        <dbReference type="PROSITE-ProRule" id="PRU00169"/>
    </source>
</evidence>
<dbReference type="Gene3D" id="1.20.120.160">
    <property type="entry name" value="HPT domain"/>
    <property type="match status" value="1"/>
</dbReference>
<feature type="modified residue" description="Phosphohistidine" evidence="5">
    <location>
        <position position="366"/>
    </location>
</feature>
<dbReference type="PROSITE" id="PS50894">
    <property type="entry name" value="HPT"/>
    <property type="match status" value="1"/>
</dbReference>
<dbReference type="PRINTS" id="PR00344">
    <property type="entry name" value="BCTRLSENSOR"/>
</dbReference>
<dbReference type="InterPro" id="IPR004358">
    <property type="entry name" value="Sig_transdc_His_kin-like_C"/>
</dbReference>
<dbReference type="KEGG" id="lant:TUM19329_24230"/>
<feature type="domain" description="Histidine kinase" evidence="7">
    <location>
        <begin position="1"/>
        <end position="131"/>
    </location>
</feature>
<dbReference type="PANTHER" id="PTHR43719">
    <property type="entry name" value="TWO-COMPONENT HISTIDINE KINASE"/>
    <property type="match status" value="1"/>
</dbReference>
<evidence type="ECO:0000313" key="10">
    <source>
        <dbReference type="EMBL" id="BCA96062.1"/>
    </source>
</evidence>
<dbReference type="SUPFAM" id="SSF55874">
    <property type="entry name" value="ATPase domain of HSP90 chaperone/DNA topoisomerase II/histidine kinase"/>
    <property type="match status" value="1"/>
</dbReference>
<dbReference type="InterPro" id="IPR036641">
    <property type="entry name" value="HPT_dom_sf"/>
</dbReference>
<dbReference type="SUPFAM" id="SSF52172">
    <property type="entry name" value="CheY-like"/>
    <property type="match status" value="1"/>
</dbReference>
<dbReference type="Pfam" id="PF00072">
    <property type="entry name" value="Response_reg"/>
    <property type="match status" value="1"/>
</dbReference>
<dbReference type="InterPro" id="IPR050956">
    <property type="entry name" value="2C_system_His_kinase"/>
</dbReference>